<keyword evidence="2" id="KW-1185">Reference proteome</keyword>
<proteinExistence type="predicted"/>
<dbReference type="Proteomes" id="UP000789405">
    <property type="component" value="Unassembled WGS sequence"/>
</dbReference>
<name>A0A9N9NX96_9GLOM</name>
<dbReference type="AlphaFoldDB" id="A0A9N9NX96"/>
<protein>
    <submittedName>
        <fullName evidence="1">8677_t:CDS:1</fullName>
    </submittedName>
</protein>
<evidence type="ECO:0000313" key="1">
    <source>
        <dbReference type="EMBL" id="CAG8765213.1"/>
    </source>
</evidence>
<accession>A0A9N9NX96</accession>
<feature type="non-terminal residue" evidence="1">
    <location>
        <position position="136"/>
    </location>
</feature>
<sequence length="136" mass="15707">MTAAVIYQGLEDNPWISKNELRSIVRRAVDTVKNLTSDFERRRRINQIMPQPANRNFPRQRGGCLYCRPYSFLCRRHTLTKSHSCRQAFDISFDSIINLLEVGVIKTNKDKPLTSQQVSNNINKLRGKLSAKNKIS</sequence>
<reference evidence="1" key="1">
    <citation type="submission" date="2021-06" db="EMBL/GenBank/DDBJ databases">
        <authorList>
            <person name="Kallberg Y."/>
            <person name="Tangrot J."/>
            <person name="Rosling A."/>
        </authorList>
    </citation>
    <scope>NUCLEOTIDE SEQUENCE</scope>
    <source>
        <strain evidence="1">MA453B</strain>
    </source>
</reference>
<gene>
    <name evidence="1" type="ORF">DERYTH_LOCUS18173</name>
</gene>
<comment type="caution">
    <text evidence="1">The sequence shown here is derived from an EMBL/GenBank/DDBJ whole genome shotgun (WGS) entry which is preliminary data.</text>
</comment>
<dbReference type="OrthoDB" id="2444707at2759"/>
<organism evidence="1 2">
    <name type="scientific">Dentiscutata erythropus</name>
    <dbReference type="NCBI Taxonomy" id="1348616"/>
    <lineage>
        <taxon>Eukaryota</taxon>
        <taxon>Fungi</taxon>
        <taxon>Fungi incertae sedis</taxon>
        <taxon>Mucoromycota</taxon>
        <taxon>Glomeromycotina</taxon>
        <taxon>Glomeromycetes</taxon>
        <taxon>Diversisporales</taxon>
        <taxon>Gigasporaceae</taxon>
        <taxon>Dentiscutata</taxon>
    </lineage>
</organism>
<dbReference type="EMBL" id="CAJVPY010018071">
    <property type="protein sequence ID" value="CAG8765213.1"/>
    <property type="molecule type" value="Genomic_DNA"/>
</dbReference>
<evidence type="ECO:0000313" key="2">
    <source>
        <dbReference type="Proteomes" id="UP000789405"/>
    </source>
</evidence>